<evidence type="ECO:0000313" key="4">
    <source>
        <dbReference type="EMBL" id="MBO8425749.1"/>
    </source>
</evidence>
<dbReference type="InterPro" id="IPR046357">
    <property type="entry name" value="PPIase_dom_sf"/>
</dbReference>
<sequence length="709" mass="77908">MKKTKLTLGLVGALVATGALSACNEVTYDEGVVLTYTDANGNKTRYTVEDLFGDYLNSSSSASTAYSKVKEVLIRQYFEEDAQAGQLAQLRTEAQNAVDGIKSQALSNAESNGTTYQEEFEALLESNGVDNVDELLEKELYDLEEEAYNTNYYTQANLAQMRDGTLWTDLQTAEAEEEFGPVSDGYLKTEMPYHVSHILVQFDSASSNEHAQATISAAESKKLGDVVKELAGADNSDSQGTQIANNRFTFGSIAYNLSDDTESSSHYGDLGIMDLSTEFVPEFKLGLYAFDALYSNQSDNAYATQEMKDRLLPSEGTELDDGTDVRQAFIDRAIGTIPYGAAVALGDPDVSWINNENGEPDYGTTVNDNSETYYPRNILFNKYFNNHQIAVITPNKIDYNDFLSGDRQQMAEDASASCYYSGTYFAKEVNDDGLPNTEGSYSAEYAALPGFKIDTKGIIDVGGSNVLTNEKGQIVLAVRAGTDSYQGVHFICVDRSALSEFGMSVDENTLSYTTAEEYAAVSANSDVTSLSEYYTMQTPDRVPSNPDSVTEENSYRYYPYYEEGDGAVVAKHTFVNKLTSTDSTYAENADKVTEAVRNYDSNVDNYIFQELLSGQGTSSITFNDEDFGNLIKNYIKATRTKSVEDTQKAFDDDWIEYAEYLAQQDAARQMNSNGNQRLISETCAIGYTSDAAADGTGEWGRNGACYDGK</sequence>
<dbReference type="InterPro" id="IPR000297">
    <property type="entry name" value="PPIase_PpiC"/>
</dbReference>
<comment type="caution">
    <text evidence="4">The sequence shown here is derived from an EMBL/GenBank/DDBJ whole genome shotgun (WGS) entry which is preliminary data.</text>
</comment>
<evidence type="ECO:0000256" key="1">
    <source>
        <dbReference type="PROSITE-ProRule" id="PRU00278"/>
    </source>
</evidence>
<accession>A0A9D9GV49</accession>
<dbReference type="GO" id="GO:0003755">
    <property type="term" value="F:peptidyl-prolyl cis-trans isomerase activity"/>
    <property type="evidence" value="ECO:0007669"/>
    <property type="project" value="UniProtKB-KW"/>
</dbReference>
<feature type="signal peptide" evidence="2">
    <location>
        <begin position="1"/>
        <end position="21"/>
    </location>
</feature>
<evidence type="ECO:0000313" key="5">
    <source>
        <dbReference type="Proteomes" id="UP000823634"/>
    </source>
</evidence>
<name>A0A9D9GV49_9FIRM</name>
<dbReference type="AlphaFoldDB" id="A0A9D9GV49"/>
<reference evidence="4" key="1">
    <citation type="submission" date="2020-10" db="EMBL/GenBank/DDBJ databases">
        <authorList>
            <person name="Gilroy R."/>
        </authorList>
    </citation>
    <scope>NUCLEOTIDE SEQUENCE</scope>
    <source>
        <strain evidence="4">17113</strain>
    </source>
</reference>
<proteinExistence type="predicted"/>
<evidence type="ECO:0000256" key="2">
    <source>
        <dbReference type="SAM" id="SignalP"/>
    </source>
</evidence>
<keyword evidence="1" id="KW-0413">Isomerase</keyword>
<dbReference type="PROSITE" id="PS50198">
    <property type="entry name" value="PPIC_PPIASE_2"/>
    <property type="match status" value="1"/>
</dbReference>
<keyword evidence="1" id="KW-0697">Rotamase</keyword>
<feature type="domain" description="PpiC" evidence="3">
    <location>
        <begin position="190"/>
        <end position="290"/>
    </location>
</feature>
<reference evidence="4" key="2">
    <citation type="journal article" date="2021" name="PeerJ">
        <title>Extensive microbial diversity within the chicken gut microbiome revealed by metagenomics and culture.</title>
        <authorList>
            <person name="Gilroy R."/>
            <person name="Ravi A."/>
            <person name="Getino M."/>
            <person name="Pursley I."/>
            <person name="Horton D.L."/>
            <person name="Alikhan N.F."/>
            <person name="Baker D."/>
            <person name="Gharbi K."/>
            <person name="Hall N."/>
            <person name="Watson M."/>
            <person name="Adriaenssens E.M."/>
            <person name="Foster-Nyarko E."/>
            <person name="Jarju S."/>
            <person name="Secka A."/>
            <person name="Antonio M."/>
            <person name="Oren A."/>
            <person name="Chaudhuri R.R."/>
            <person name="La Ragione R."/>
            <person name="Hildebrand F."/>
            <person name="Pallen M.J."/>
        </authorList>
    </citation>
    <scope>NUCLEOTIDE SEQUENCE</scope>
    <source>
        <strain evidence="4">17113</strain>
    </source>
</reference>
<dbReference type="EMBL" id="JADINA010000002">
    <property type="protein sequence ID" value="MBO8425749.1"/>
    <property type="molecule type" value="Genomic_DNA"/>
</dbReference>
<keyword evidence="2" id="KW-0732">Signal</keyword>
<dbReference type="PROSITE" id="PS51257">
    <property type="entry name" value="PROKAR_LIPOPROTEIN"/>
    <property type="match status" value="1"/>
</dbReference>
<organism evidence="4 5">
    <name type="scientific">Candidatus Alloenteromonas pullistercoris</name>
    <dbReference type="NCBI Taxonomy" id="2840785"/>
    <lineage>
        <taxon>Bacteria</taxon>
        <taxon>Bacillati</taxon>
        <taxon>Bacillota</taxon>
        <taxon>Bacillota incertae sedis</taxon>
        <taxon>Candidatus Alloenteromonas</taxon>
    </lineage>
</organism>
<dbReference type="Proteomes" id="UP000823634">
    <property type="component" value="Unassembled WGS sequence"/>
</dbReference>
<protein>
    <recommendedName>
        <fullName evidence="3">PpiC domain-containing protein</fullName>
    </recommendedName>
</protein>
<evidence type="ECO:0000259" key="3">
    <source>
        <dbReference type="PROSITE" id="PS50198"/>
    </source>
</evidence>
<dbReference type="Gene3D" id="3.10.50.40">
    <property type="match status" value="1"/>
</dbReference>
<gene>
    <name evidence="4" type="ORF">IAC61_00325</name>
</gene>
<feature type="chain" id="PRO_5039329758" description="PpiC domain-containing protein" evidence="2">
    <location>
        <begin position="22"/>
        <end position="709"/>
    </location>
</feature>